<dbReference type="STRING" id="1548.CSCA_3730"/>
<reference evidence="1 2" key="1">
    <citation type="journal article" date="2015" name="J. Biotechnol.">
        <title>Complete genome sequence of a malodorant-producing acetogen, Clostridium scatologenes ATCC 25775(T).</title>
        <authorList>
            <person name="Zhu Z."/>
            <person name="Guo T."/>
            <person name="Zheng H."/>
            <person name="Song T."/>
            <person name="Ouyang P."/>
            <person name="Xie J."/>
        </authorList>
    </citation>
    <scope>NUCLEOTIDE SEQUENCE [LARGE SCALE GENOMIC DNA]</scope>
    <source>
        <strain evidence="1 2">ATCC 25775</strain>
    </source>
</reference>
<accession>A0A0E3K304</accession>
<dbReference type="Proteomes" id="UP000033115">
    <property type="component" value="Chromosome"/>
</dbReference>
<evidence type="ECO:0000313" key="2">
    <source>
        <dbReference type="Proteomes" id="UP000033115"/>
    </source>
</evidence>
<keyword evidence="2" id="KW-1185">Reference proteome</keyword>
<organism evidence="1 2">
    <name type="scientific">Clostridium scatologenes</name>
    <dbReference type="NCBI Taxonomy" id="1548"/>
    <lineage>
        <taxon>Bacteria</taxon>
        <taxon>Bacillati</taxon>
        <taxon>Bacillota</taxon>
        <taxon>Clostridia</taxon>
        <taxon>Eubacteriales</taxon>
        <taxon>Clostridiaceae</taxon>
        <taxon>Clostridium</taxon>
    </lineage>
</organism>
<sequence>MNAINNEPKAIDELKIIIHNDKIDILEKLSLMELDGKIKTFHGKFYSLKKDIADG</sequence>
<protein>
    <submittedName>
        <fullName evidence="1">DNA protecting protein DprA</fullName>
    </submittedName>
</protein>
<dbReference type="KEGG" id="csq:CSCA_3730"/>
<proteinExistence type="predicted"/>
<dbReference type="EMBL" id="CP009933">
    <property type="protein sequence ID" value="AKA70855.1"/>
    <property type="molecule type" value="Genomic_DNA"/>
</dbReference>
<name>A0A0E3K304_CLOSL</name>
<dbReference type="HOGENOM" id="CLU_3024104_0_0_9"/>
<dbReference type="RefSeq" id="WP_242860940.1">
    <property type="nucleotide sequence ID" value="NZ_CP009933.1"/>
</dbReference>
<dbReference type="AlphaFoldDB" id="A0A0E3K304"/>
<evidence type="ECO:0000313" key="1">
    <source>
        <dbReference type="EMBL" id="AKA70855.1"/>
    </source>
</evidence>
<gene>
    <name evidence="1" type="ORF">CSCA_3730</name>
</gene>